<name>A0A0F9T579_9ZZZZ</name>
<proteinExistence type="predicted"/>
<dbReference type="EMBL" id="LAZR01000296">
    <property type="protein sequence ID" value="KKN76355.1"/>
    <property type="molecule type" value="Genomic_DNA"/>
</dbReference>
<reference evidence="1" key="1">
    <citation type="journal article" date="2015" name="Nature">
        <title>Complex archaea that bridge the gap between prokaryotes and eukaryotes.</title>
        <authorList>
            <person name="Spang A."/>
            <person name="Saw J.H."/>
            <person name="Jorgensen S.L."/>
            <person name="Zaremba-Niedzwiedzka K."/>
            <person name="Martijn J."/>
            <person name="Lind A.E."/>
            <person name="van Eijk R."/>
            <person name="Schleper C."/>
            <person name="Guy L."/>
            <person name="Ettema T.J."/>
        </authorList>
    </citation>
    <scope>NUCLEOTIDE SEQUENCE</scope>
</reference>
<sequence length="118" mass="13810">MKKAQFIQTAIEEIDHIIKVATDKEKGRLDFRHFNRSHNERCIYGQMTGDCASDRAKEIMPKIYKTISYGNGWAFGMQDFTRGERFTPLEKYLFMVNPDTQLQIIQYIKGEIGTLRLI</sequence>
<dbReference type="AlphaFoldDB" id="A0A0F9T579"/>
<evidence type="ECO:0000313" key="1">
    <source>
        <dbReference type="EMBL" id="KKN76355.1"/>
    </source>
</evidence>
<comment type="caution">
    <text evidence="1">The sequence shown here is derived from an EMBL/GenBank/DDBJ whole genome shotgun (WGS) entry which is preliminary data.</text>
</comment>
<protein>
    <submittedName>
        <fullName evidence="1">Uncharacterized protein</fullName>
    </submittedName>
</protein>
<organism evidence="1">
    <name type="scientific">marine sediment metagenome</name>
    <dbReference type="NCBI Taxonomy" id="412755"/>
    <lineage>
        <taxon>unclassified sequences</taxon>
        <taxon>metagenomes</taxon>
        <taxon>ecological metagenomes</taxon>
    </lineage>
</organism>
<accession>A0A0F9T579</accession>
<gene>
    <name evidence="1" type="ORF">LCGC14_0370410</name>
</gene>